<evidence type="ECO:0000256" key="3">
    <source>
        <dbReference type="ARBA" id="ARBA00023004"/>
    </source>
</evidence>
<feature type="region of interest" description="Disordered" evidence="4">
    <location>
        <begin position="1"/>
        <end position="50"/>
    </location>
</feature>
<dbReference type="SUPFAM" id="SSF51197">
    <property type="entry name" value="Clavaminate synthase-like"/>
    <property type="match status" value="1"/>
</dbReference>
<accession>A0ABD3SCC2</accession>
<keyword evidence="6" id="KW-1185">Reference proteome</keyword>
<dbReference type="EMBL" id="JALLPB020000072">
    <property type="protein sequence ID" value="KAL3822173.1"/>
    <property type="molecule type" value="Genomic_DNA"/>
</dbReference>
<evidence type="ECO:0000256" key="2">
    <source>
        <dbReference type="ARBA" id="ARBA00022723"/>
    </source>
</evidence>
<dbReference type="AlphaFoldDB" id="A0ABD3SCC2"/>
<evidence type="ECO:0000313" key="6">
    <source>
        <dbReference type="Proteomes" id="UP001530377"/>
    </source>
</evidence>
<protein>
    <recommendedName>
        <fullName evidence="7">Phytanoyl-CoA dioxygenase</fullName>
    </recommendedName>
</protein>
<dbReference type="InterPro" id="IPR008775">
    <property type="entry name" value="Phytyl_CoA_dOase-like"/>
</dbReference>
<dbReference type="PANTHER" id="PTHR20883:SF15">
    <property type="entry name" value="PHYTANOYL-COA DIOXYGENASE DOMAIN-CONTAINING PROTEIN 1"/>
    <property type="match status" value="1"/>
</dbReference>
<dbReference type="Gene3D" id="2.60.120.620">
    <property type="entry name" value="q2cbj1_9rhob like domain"/>
    <property type="match status" value="2"/>
</dbReference>
<evidence type="ECO:0000256" key="4">
    <source>
        <dbReference type="SAM" id="MobiDB-lite"/>
    </source>
</evidence>
<evidence type="ECO:0008006" key="7">
    <source>
        <dbReference type="Google" id="ProtNLM"/>
    </source>
</evidence>
<feature type="compositionally biased region" description="Gly residues" evidence="4">
    <location>
        <begin position="110"/>
        <end position="122"/>
    </location>
</feature>
<gene>
    <name evidence="5" type="ORF">ACHAXA_008189</name>
</gene>
<keyword evidence="3" id="KW-0408">Iron</keyword>
<sequence>MDESTDSFPPSRDRENDNDNDDDDGGGRTYRSWVRGDIPHLSPHPRSWRPTDRCRAFDEFGYVRIPKFASTSEVMSMRIEMERMVEDEWRPSLLSSSSMEGDGEVDDDGMGGGTGGDGGGRGVGVTVFRTDSGQVNAQGRSDYFLDSASAVHYFAEVDAVDPNTGYLRDEYVIPGGKLRALNKAGHGLHLRRGPFQEYSTSSKVVSLLIELGYVDPILPQSMYIFKQATKAGGRGGEVTSHQDSTFLYTEPRQTCVGLWLALDDATIENGCLWVRPGSHTEGLRRRFVRNPRHFGNSPSYVGDDNDDDAGGGDRSEPQIVFRNLIDDDEYGGVTWEGGLPENSLPMPECTGLHDAGFVPLTCEAGDLLVFAGTLDHLSLPNYSTGARHTFQLHCVEGERAGITWSRENWLQYPPGVSFVRLVG</sequence>
<comment type="caution">
    <text evidence="5">The sequence shown here is derived from an EMBL/GenBank/DDBJ whole genome shotgun (WGS) entry which is preliminary data.</text>
</comment>
<keyword evidence="2" id="KW-0479">Metal-binding</keyword>
<evidence type="ECO:0000256" key="1">
    <source>
        <dbReference type="ARBA" id="ARBA00001962"/>
    </source>
</evidence>
<proteinExistence type="predicted"/>
<dbReference type="GO" id="GO:0046872">
    <property type="term" value="F:metal ion binding"/>
    <property type="evidence" value="ECO:0007669"/>
    <property type="project" value="UniProtKB-KW"/>
</dbReference>
<evidence type="ECO:0000313" key="5">
    <source>
        <dbReference type="EMBL" id="KAL3822173.1"/>
    </source>
</evidence>
<organism evidence="5 6">
    <name type="scientific">Cyclostephanos tholiformis</name>
    <dbReference type="NCBI Taxonomy" id="382380"/>
    <lineage>
        <taxon>Eukaryota</taxon>
        <taxon>Sar</taxon>
        <taxon>Stramenopiles</taxon>
        <taxon>Ochrophyta</taxon>
        <taxon>Bacillariophyta</taxon>
        <taxon>Coscinodiscophyceae</taxon>
        <taxon>Thalassiosirophycidae</taxon>
        <taxon>Stephanodiscales</taxon>
        <taxon>Stephanodiscaceae</taxon>
        <taxon>Cyclostephanos</taxon>
    </lineage>
</organism>
<dbReference type="Pfam" id="PF05721">
    <property type="entry name" value="PhyH"/>
    <property type="match status" value="1"/>
</dbReference>
<feature type="region of interest" description="Disordered" evidence="4">
    <location>
        <begin position="295"/>
        <end position="316"/>
    </location>
</feature>
<name>A0ABD3SCC2_9STRA</name>
<dbReference type="Proteomes" id="UP001530377">
    <property type="component" value="Unassembled WGS sequence"/>
</dbReference>
<dbReference type="PANTHER" id="PTHR20883">
    <property type="entry name" value="PHYTANOYL-COA DIOXYGENASE DOMAIN CONTAINING 1"/>
    <property type="match status" value="1"/>
</dbReference>
<reference evidence="5 6" key="1">
    <citation type="submission" date="2024-10" db="EMBL/GenBank/DDBJ databases">
        <title>Updated reference genomes for cyclostephanoid diatoms.</title>
        <authorList>
            <person name="Roberts W.R."/>
            <person name="Alverson A.J."/>
        </authorList>
    </citation>
    <scope>NUCLEOTIDE SEQUENCE [LARGE SCALE GENOMIC DNA]</scope>
    <source>
        <strain evidence="5 6">AJA228-03</strain>
    </source>
</reference>
<feature type="region of interest" description="Disordered" evidence="4">
    <location>
        <begin position="93"/>
        <end position="122"/>
    </location>
</feature>
<comment type="cofactor">
    <cofactor evidence="1">
        <name>Fe cation</name>
        <dbReference type="ChEBI" id="CHEBI:24875"/>
    </cofactor>
</comment>